<evidence type="ECO:0000256" key="1">
    <source>
        <dbReference type="ARBA" id="ARBA00023235"/>
    </source>
</evidence>
<comment type="pathway">
    <text evidence="2">Amino-acid biosynthesis; L-methionine biosynthesis via salvage pathway; L-methionine from S-methyl-5-thio-alpha-D-ribose 1-phosphate: step 1/6.</text>
</comment>
<dbReference type="NCBIfam" id="NF004326">
    <property type="entry name" value="PRK05720.1"/>
    <property type="match status" value="1"/>
</dbReference>
<dbReference type="Gene3D" id="1.20.120.420">
    <property type="entry name" value="translation initiation factor eif-2b, domain 1"/>
    <property type="match status" value="1"/>
</dbReference>
<dbReference type="InterPro" id="IPR005251">
    <property type="entry name" value="IF-M1Pi"/>
</dbReference>
<feature type="site" description="Transition state stabilizer" evidence="2">
    <location>
        <position position="165"/>
    </location>
</feature>
<dbReference type="Pfam" id="PF01008">
    <property type="entry name" value="IF-2B"/>
    <property type="match status" value="1"/>
</dbReference>
<evidence type="ECO:0000313" key="4">
    <source>
        <dbReference type="Proteomes" id="UP000182427"/>
    </source>
</evidence>
<dbReference type="InterPro" id="IPR027363">
    <property type="entry name" value="M1Pi_N"/>
</dbReference>
<feature type="binding site" evidence="2">
    <location>
        <position position="88"/>
    </location>
    <ligand>
        <name>substrate</name>
    </ligand>
</feature>
<feature type="binding site" evidence="2">
    <location>
        <position position="204"/>
    </location>
    <ligand>
        <name>substrate</name>
    </ligand>
</feature>
<evidence type="ECO:0000313" key="3">
    <source>
        <dbReference type="EMBL" id="SDF27375.1"/>
    </source>
</evidence>
<keyword evidence="2" id="KW-0028">Amino-acid biosynthesis</keyword>
<dbReference type="NCBIfam" id="TIGR00524">
    <property type="entry name" value="eIF-2B_rel"/>
    <property type="match status" value="1"/>
</dbReference>
<sequence>MIPTLEWTDQGVRFLDQTKLPLEETYVLATSYQDVATVIRDMIVRGAPAIGVSAAMGMALGIQNSPSTTVAALSKDVDEMAKVLAATRPTAVNLFWAIERIRVLYYQLVDKQPANLSEAEKIERIREEVRAEALRMYDEDIEACKTMGRFGAELLPKEGTVLTHCNAGALATCGYGTALGVIRAAVEAGHKINVLADETRPYLQGARLTAWELLHDGIQTSVLCDNMSGALMRKGRIQAVIVGSDRIAANGDVANKIGTYSVSVLAKEHGIPFYVAAPWSTVDMATKHGDDIPIEERSAYEVTHSNGKQMTPDGCGIENPAFDVTPAKYVTAIITERGVLYPPYDESMRAMEAAVKAEANGVPA</sequence>
<comment type="catalytic activity">
    <reaction evidence="2">
        <text>5-(methylsulfanyl)-alpha-D-ribose 1-phosphate = 5-(methylsulfanyl)-D-ribulose 1-phosphate</text>
        <dbReference type="Rhea" id="RHEA:19989"/>
        <dbReference type="ChEBI" id="CHEBI:58533"/>
        <dbReference type="ChEBI" id="CHEBI:58548"/>
        <dbReference type="EC" id="5.3.1.23"/>
    </reaction>
</comment>
<dbReference type="InterPro" id="IPR011559">
    <property type="entry name" value="Initiation_fac_2B_a/b/d"/>
</dbReference>
<dbReference type="Proteomes" id="UP000182427">
    <property type="component" value="Chromosome I"/>
</dbReference>
<dbReference type="Gene3D" id="3.40.50.10470">
    <property type="entry name" value="Translation initiation factor eif-2b, domain 2"/>
    <property type="match status" value="1"/>
</dbReference>
<accession>A0A1G7JR69</accession>
<dbReference type="EMBL" id="LT629690">
    <property type="protein sequence ID" value="SDF27375.1"/>
    <property type="molecule type" value="Genomic_DNA"/>
</dbReference>
<dbReference type="InterPro" id="IPR000649">
    <property type="entry name" value="IF-2B-related"/>
</dbReference>
<gene>
    <name evidence="2" type="primary">mtnA</name>
    <name evidence="3" type="ORF">SAMN05444167_1919</name>
</gene>
<dbReference type="FunFam" id="3.40.50.10470:FF:000006">
    <property type="entry name" value="Methylthioribose-1-phosphate isomerase"/>
    <property type="match status" value="1"/>
</dbReference>
<dbReference type="GO" id="GO:0046523">
    <property type="term" value="F:S-methyl-5-thioribose-1-phosphate isomerase activity"/>
    <property type="evidence" value="ECO:0007669"/>
    <property type="project" value="UniProtKB-UniRule"/>
</dbReference>
<dbReference type="RefSeq" id="WP_083344939.1">
    <property type="nucleotide sequence ID" value="NZ_LT629690.1"/>
</dbReference>
<comment type="similarity">
    <text evidence="2">Belongs to the EIF-2B alpha/beta/delta subunits family. MtnA subfamily.</text>
</comment>
<dbReference type="InterPro" id="IPR042529">
    <property type="entry name" value="IF_2B-like_C"/>
</dbReference>
<dbReference type="FunFam" id="1.20.120.420:FF:000003">
    <property type="entry name" value="Methylthioribose-1-phosphate isomerase"/>
    <property type="match status" value="1"/>
</dbReference>
<name>A0A1G7JR69_9BACT</name>
<proteinExistence type="inferred from homology"/>
<dbReference type="AlphaFoldDB" id="A0A1G7JR69"/>
<organism evidence="3 4">
    <name type="scientific">Terriglobus roseus</name>
    <dbReference type="NCBI Taxonomy" id="392734"/>
    <lineage>
        <taxon>Bacteria</taxon>
        <taxon>Pseudomonadati</taxon>
        <taxon>Acidobacteriota</taxon>
        <taxon>Terriglobia</taxon>
        <taxon>Terriglobales</taxon>
        <taxon>Acidobacteriaceae</taxon>
        <taxon>Terriglobus</taxon>
    </lineage>
</organism>
<feature type="binding site" evidence="2">
    <location>
        <begin position="45"/>
        <end position="47"/>
    </location>
    <ligand>
        <name>substrate</name>
    </ligand>
</feature>
<keyword evidence="1 2" id="KW-0413">Isomerase</keyword>
<dbReference type="UniPathway" id="UPA00904">
    <property type="reaction ID" value="UER00874"/>
</dbReference>
<keyword evidence="2" id="KW-0486">Methionine biosynthesis</keyword>
<feature type="active site" description="Proton donor" evidence="2">
    <location>
        <position position="245"/>
    </location>
</feature>
<evidence type="ECO:0000256" key="2">
    <source>
        <dbReference type="HAMAP-Rule" id="MF_01678"/>
    </source>
</evidence>
<dbReference type="InterPro" id="IPR037171">
    <property type="entry name" value="NagB/RpiA_transferase-like"/>
</dbReference>
<dbReference type="SUPFAM" id="SSF100950">
    <property type="entry name" value="NagB/RpiA/CoA transferase-like"/>
    <property type="match status" value="1"/>
</dbReference>
<comment type="function">
    <text evidence="2">Catalyzes the interconversion of methylthioribose-1-phosphate (MTR-1-P) into methylthioribulose-1-phosphate (MTRu-1-P).</text>
</comment>
<protein>
    <recommendedName>
        <fullName evidence="2">Methylthioribose-1-phosphate isomerase</fullName>
        <shortName evidence="2">M1Pi</shortName>
        <shortName evidence="2">MTR-1-P isomerase</shortName>
        <ecNumber evidence="2">5.3.1.23</ecNumber>
    </recommendedName>
    <alternativeName>
        <fullName evidence="2">S-methyl-5-thioribose-1-phosphate isomerase</fullName>
    </alternativeName>
</protein>
<dbReference type="PANTHER" id="PTHR43475:SF1">
    <property type="entry name" value="METHYLTHIORIBOSE-1-PHOSPHATE ISOMERASE"/>
    <property type="match status" value="1"/>
</dbReference>
<dbReference type="OrthoDB" id="9803436at2"/>
<dbReference type="NCBIfam" id="TIGR00512">
    <property type="entry name" value="salvage_mtnA"/>
    <property type="match status" value="1"/>
</dbReference>
<dbReference type="PANTHER" id="PTHR43475">
    <property type="entry name" value="METHYLTHIORIBOSE-1-PHOSPHATE ISOMERASE"/>
    <property type="match status" value="1"/>
</dbReference>
<reference evidence="3 4" key="1">
    <citation type="submission" date="2016-10" db="EMBL/GenBank/DDBJ databases">
        <authorList>
            <person name="de Groot N.N."/>
        </authorList>
    </citation>
    <scope>NUCLEOTIDE SEQUENCE [LARGE SCALE GENOMIC DNA]</scope>
    <source>
        <strain evidence="3 4">GAS232</strain>
    </source>
</reference>
<feature type="binding site" evidence="2">
    <location>
        <begin position="255"/>
        <end position="256"/>
    </location>
    <ligand>
        <name>substrate</name>
    </ligand>
</feature>
<dbReference type="HAMAP" id="MF_01678">
    <property type="entry name" value="Salvage_MtnA"/>
    <property type="match status" value="1"/>
</dbReference>
<dbReference type="GO" id="GO:0019509">
    <property type="term" value="P:L-methionine salvage from methylthioadenosine"/>
    <property type="evidence" value="ECO:0007669"/>
    <property type="project" value="UniProtKB-UniRule"/>
</dbReference>
<dbReference type="EC" id="5.3.1.23" evidence="2"/>
<keyword evidence="4" id="KW-1185">Reference proteome</keyword>